<evidence type="ECO:0000313" key="3">
    <source>
        <dbReference type="WBParaSite" id="nRc.2.0.1.t21036-RA"/>
    </source>
</evidence>
<dbReference type="Proteomes" id="UP000887565">
    <property type="component" value="Unplaced"/>
</dbReference>
<evidence type="ECO:0000256" key="1">
    <source>
        <dbReference type="SAM" id="MobiDB-lite"/>
    </source>
</evidence>
<accession>A0A915J3P0</accession>
<evidence type="ECO:0000313" key="2">
    <source>
        <dbReference type="Proteomes" id="UP000887565"/>
    </source>
</evidence>
<dbReference type="WBParaSite" id="nRc.2.0.1.t21036-RA">
    <property type="protein sequence ID" value="nRc.2.0.1.t21036-RA"/>
    <property type="gene ID" value="nRc.2.0.1.g21036"/>
</dbReference>
<sequence>MAVLLNCNGHIPFGFPFWVPHLAELHFALDACLQSLHVVEDQREGHQASGDGHRAEDNGHEGHGPQTVRRLFFAVLFVGDHYFVYMETIWKMEDNGSMCQEIDFYTHENSERPNFLTI</sequence>
<feature type="region of interest" description="Disordered" evidence="1">
    <location>
        <begin position="43"/>
        <end position="63"/>
    </location>
</feature>
<keyword evidence="2" id="KW-1185">Reference proteome</keyword>
<reference evidence="3" key="1">
    <citation type="submission" date="2022-11" db="UniProtKB">
        <authorList>
            <consortium name="WormBaseParasite"/>
        </authorList>
    </citation>
    <scope>IDENTIFICATION</scope>
</reference>
<proteinExistence type="predicted"/>
<dbReference type="AlphaFoldDB" id="A0A915J3P0"/>
<organism evidence="2 3">
    <name type="scientific">Romanomermis culicivorax</name>
    <name type="common">Nematode worm</name>
    <dbReference type="NCBI Taxonomy" id="13658"/>
    <lineage>
        <taxon>Eukaryota</taxon>
        <taxon>Metazoa</taxon>
        <taxon>Ecdysozoa</taxon>
        <taxon>Nematoda</taxon>
        <taxon>Enoplea</taxon>
        <taxon>Dorylaimia</taxon>
        <taxon>Mermithida</taxon>
        <taxon>Mermithoidea</taxon>
        <taxon>Mermithidae</taxon>
        <taxon>Romanomermis</taxon>
    </lineage>
</organism>
<protein>
    <submittedName>
        <fullName evidence="3">Uncharacterized protein</fullName>
    </submittedName>
</protein>
<name>A0A915J3P0_ROMCU</name>